<dbReference type="SUPFAM" id="SSF46785">
    <property type="entry name" value="Winged helix' DNA-binding domain"/>
    <property type="match status" value="1"/>
</dbReference>
<keyword evidence="4" id="KW-0804">Transcription</keyword>
<dbReference type="InterPro" id="IPR058163">
    <property type="entry name" value="LysR-type_TF_proteobact-type"/>
</dbReference>
<evidence type="ECO:0000313" key="6">
    <source>
        <dbReference type="EMBL" id="WZK88164.1"/>
    </source>
</evidence>
<evidence type="ECO:0000313" key="7">
    <source>
        <dbReference type="Proteomes" id="UP001623232"/>
    </source>
</evidence>
<dbReference type="InterPro" id="IPR005119">
    <property type="entry name" value="LysR_subst-bd"/>
</dbReference>
<dbReference type="Proteomes" id="UP001623232">
    <property type="component" value="Chromosome"/>
</dbReference>
<dbReference type="InterPro" id="IPR036388">
    <property type="entry name" value="WH-like_DNA-bd_sf"/>
</dbReference>
<accession>A0ABZ2XS48</accession>
<dbReference type="InterPro" id="IPR036390">
    <property type="entry name" value="WH_DNA-bd_sf"/>
</dbReference>
<evidence type="ECO:0000256" key="2">
    <source>
        <dbReference type="ARBA" id="ARBA00023015"/>
    </source>
</evidence>
<evidence type="ECO:0000256" key="4">
    <source>
        <dbReference type="ARBA" id="ARBA00023163"/>
    </source>
</evidence>
<sequence length="320" mass="34972">MPNRPYDLPPVSALLSFEAAARHESFKTAAQELNVTPAAVSHQVKALENDLRQTLFHRHHRGVELTPTGAYLLVSLQRGLEGISDAISQLRSQASRAMITIQATTAVSALWLTPKLAQFWRAHGHVSVAQNVSDTTGPARHCDLSIHYGEISRESGDCRILFQDRIMALGSRQFAQKHPVHHVSDFARTPLIHLDAEDTGWTDWATWCAALGYNGPLASGFRVNNYVIALQAAQDDMGAVLGWGGLVGQLLETGVLVKLTKDEIASPLDFYIKVHPQASPRALFLCDWLLNAAQTGEIPAFGVHPAPKKTSDLGKLKPDD</sequence>
<dbReference type="PANTHER" id="PTHR30537:SF5">
    <property type="entry name" value="HTH-TYPE TRANSCRIPTIONAL ACTIVATOR TTDR-RELATED"/>
    <property type="match status" value="1"/>
</dbReference>
<dbReference type="PROSITE" id="PS50931">
    <property type="entry name" value="HTH_LYSR"/>
    <property type="match status" value="1"/>
</dbReference>
<dbReference type="PANTHER" id="PTHR30537">
    <property type="entry name" value="HTH-TYPE TRANSCRIPTIONAL REGULATOR"/>
    <property type="match status" value="1"/>
</dbReference>
<evidence type="ECO:0000256" key="1">
    <source>
        <dbReference type="ARBA" id="ARBA00009437"/>
    </source>
</evidence>
<comment type="similarity">
    <text evidence="1">Belongs to the LysR transcriptional regulatory family.</text>
</comment>
<protein>
    <submittedName>
        <fullName evidence="6">LysR substrate-binding domain-containing protein</fullName>
    </submittedName>
</protein>
<evidence type="ECO:0000259" key="5">
    <source>
        <dbReference type="PROSITE" id="PS50931"/>
    </source>
</evidence>
<dbReference type="RefSeq" id="WP_406645533.1">
    <property type="nucleotide sequence ID" value="NZ_CP123584.1"/>
</dbReference>
<reference evidence="6 7" key="1">
    <citation type="submission" date="2023-04" db="EMBL/GenBank/DDBJ databases">
        <title>Complete genome sequence of Alisedimentitalea scapharcae.</title>
        <authorList>
            <person name="Rong J.-C."/>
            <person name="Yi M.-L."/>
            <person name="Zhao Q."/>
        </authorList>
    </citation>
    <scope>NUCLEOTIDE SEQUENCE [LARGE SCALE GENOMIC DNA]</scope>
    <source>
        <strain evidence="6 7">KCTC 42119</strain>
    </source>
</reference>
<dbReference type="PRINTS" id="PR00039">
    <property type="entry name" value="HTHLYSR"/>
</dbReference>
<keyword evidence="3" id="KW-0238">DNA-binding</keyword>
<name>A0ABZ2XS48_9RHOB</name>
<organism evidence="6 7">
    <name type="scientific">Aliisedimentitalea scapharcae</name>
    <dbReference type="NCBI Taxonomy" id="1524259"/>
    <lineage>
        <taxon>Bacteria</taxon>
        <taxon>Pseudomonadati</taxon>
        <taxon>Pseudomonadota</taxon>
        <taxon>Alphaproteobacteria</taxon>
        <taxon>Rhodobacterales</taxon>
        <taxon>Roseobacteraceae</taxon>
        <taxon>Aliisedimentitalea</taxon>
    </lineage>
</organism>
<dbReference type="Pfam" id="PF00126">
    <property type="entry name" value="HTH_1"/>
    <property type="match status" value="1"/>
</dbReference>
<dbReference type="EMBL" id="CP123584">
    <property type="protein sequence ID" value="WZK88164.1"/>
    <property type="molecule type" value="Genomic_DNA"/>
</dbReference>
<keyword evidence="7" id="KW-1185">Reference proteome</keyword>
<dbReference type="Gene3D" id="3.40.190.10">
    <property type="entry name" value="Periplasmic binding protein-like II"/>
    <property type="match status" value="2"/>
</dbReference>
<keyword evidence="2" id="KW-0805">Transcription regulation</keyword>
<evidence type="ECO:0000256" key="3">
    <source>
        <dbReference type="ARBA" id="ARBA00023125"/>
    </source>
</evidence>
<dbReference type="InterPro" id="IPR000847">
    <property type="entry name" value="LysR_HTH_N"/>
</dbReference>
<dbReference type="SUPFAM" id="SSF53850">
    <property type="entry name" value="Periplasmic binding protein-like II"/>
    <property type="match status" value="1"/>
</dbReference>
<feature type="domain" description="HTH lysR-type" evidence="5">
    <location>
        <begin position="9"/>
        <end position="66"/>
    </location>
</feature>
<gene>
    <name evidence="6" type="ORF">QEZ52_16365</name>
</gene>
<dbReference type="Gene3D" id="1.10.10.10">
    <property type="entry name" value="Winged helix-like DNA-binding domain superfamily/Winged helix DNA-binding domain"/>
    <property type="match status" value="1"/>
</dbReference>
<proteinExistence type="inferred from homology"/>
<dbReference type="Pfam" id="PF03466">
    <property type="entry name" value="LysR_substrate"/>
    <property type="match status" value="1"/>
</dbReference>